<feature type="transmembrane region" description="Helical" evidence="7">
    <location>
        <begin position="580"/>
        <end position="599"/>
    </location>
</feature>
<feature type="transmembrane region" description="Helical" evidence="7">
    <location>
        <begin position="41"/>
        <end position="61"/>
    </location>
</feature>
<dbReference type="PROSITE" id="PS50850">
    <property type="entry name" value="MFS"/>
    <property type="match status" value="1"/>
</dbReference>
<feature type="transmembrane region" description="Helical" evidence="7">
    <location>
        <begin position="494"/>
        <end position="511"/>
    </location>
</feature>
<sequence length="825" mass="85207">MTRLRPRWGAGRGGAGPPSRRARDGTAGDGTAGRDAWRYRWTVLGVATFTQAASGFFVQGIGAMGVQLREDLQLSTAQLGLLLSASQLVPLVGLLVAGELLDRYDERWVVGAGACVVAASLGAGGLGQGYVFLLVVLLMVGAGYSTVQPGGSKSVASWFRTSQRGLAMGVRQAGVPLGGVVAAAVMPALAAAHGWRSTFLAGGLVALAGAVAFMALYRRPPVPDLVRDGAGRAPEPPDAPGSRLGARLRMLREPAMAEIVASGVCLVSVHSGIGVLTVLYMHEAASVAAGPAALVLVASQAAGVAGRVCLAAWSDRRGPGRQATVRICMVAAAAAMAVLMTPAGHEPAVACALFTWLGFFGIGWYGPWVTHAAESAPPGRTGFALGLVMAVTQTAVVLAPFLLGLLKDVTHSFVPVWGALTAMTVLALAVTSLRDAAAVPARMRVLLASVIVPDRFEATLPARWRTLLVGCALVLLAPLAFVQPHGLPGEFGRAALIALLMVQAGAVWWVGERPAAVTAAVLAAGAGIQYLYPDAGLGIALVVVSTFAWIRPARESLWGLAGALVPAVVLPWATGHALHALLWPAAALLAWSWGALGRARSAQRQAEARRAVLEERARIARELHDVLAHTVSVMVVQAAAADDVFDADPARARQALRDLETSGREALAELRTFLRTVRSLDGESALDADVPAAPPPGLADLDVLTRPLAAAGLRVTLHAEGLDDRTLPPGVELSAYRIVQESLTNTLRHARASTTDITVAATDRELTIDVRDDGTGGGRPPGLGTGQGIAGMRERAATLGGSLAAGPDPAGGFRVRARLPLGGPP</sequence>
<dbReference type="CDD" id="cd17475">
    <property type="entry name" value="MFS_MT3072_like"/>
    <property type="match status" value="1"/>
</dbReference>
<keyword evidence="2 7" id="KW-0812">Transmembrane</keyword>
<feature type="domain" description="Major facilitator superfamily (MFS) profile" evidence="8">
    <location>
        <begin position="43"/>
        <end position="439"/>
    </location>
</feature>
<accession>A0ABW2XLQ3</accession>
<comment type="subcellular location">
    <subcellularLocation>
        <location evidence="1">Cell membrane</location>
        <topology evidence="1">Multi-pass membrane protein</topology>
    </subcellularLocation>
</comment>
<feature type="transmembrane region" description="Helical" evidence="7">
    <location>
        <begin position="323"/>
        <end position="341"/>
    </location>
</feature>
<dbReference type="Pfam" id="PF07690">
    <property type="entry name" value="MFS_1"/>
    <property type="match status" value="1"/>
</dbReference>
<organism evidence="9 10">
    <name type="scientific">Actinomadura fibrosa</name>
    <dbReference type="NCBI Taxonomy" id="111802"/>
    <lineage>
        <taxon>Bacteria</taxon>
        <taxon>Bacillati</taxon>
        <taxon>Actinomycetota</taxon>
        <taxon>Actinomycetes</taxon>
        <taxon>Streptosporangiales</taxon>
        <taxon>Thermomonosporaceae</taxon>
        <taxon>Actinomadura</taxon>
    </lineage>
</organism>
<keyword evidence="5" id="KW-0175">Coiled coil</keyword>
<dbReference type="SMART" id="SM00387">
    <property type="entry name" value="HATPase_c"/>
    <property type="match status" value="1"/>
</dbReference>
<dbReference type="InterPro" id="IPR052952">
    <property type="entry name" value="MFS-Transporter"/>
</dbReference>
<evidence type="ECO:0000256" key="6">
    <source>
        <dbReference type="SAM" id="MobiDB-lite"/>
    </source>
</evidence>
<feature type="transmembrane region" description="Helical" evidence="7">
    <location>
        <begin position="412"/>
        <end position="430"/>
    </location>
</feature>
<gene>
    <name evidence="9" type="ORF">ACFQZM_22580</name>
</gene>
<feature type="transmembrane region" description="Helical" evidence="7">
    <location>
        <begin position="347"/>
        <end position="370"/>
    </location>
</feature>
<keyword evidence="3 7" id="KW-1133">Transmembrane helix</keyword>
<evidence type="ECO:0000256" key="3">
    <source>
        <dbReference type="ARBA" id="ARBA00022989"/>
    </source>
</evidence>
<dbReference type="Gene3D" id="1.20.1250.20">
    <property type="entry name" value="MFS general substrate transporter like domains"/>
    <property type="match status" value="2"/>
</dbReference>
<evidence type="ECO:0000313" key="10">
    <source>
        <dbReference type="Proteomes" id="UP001597063"/>
    </source>
</evidence>
<feature type="region of interest" description="Disordered" evidence="6">
    <location>
        <begin position="1"/>
        <end position="31"/>
    </location>
</feature>
<dbReference type="InterPro" id="IPR036890">
    <property type="entry name" value="HATPase_C_sf"/>
</dbReference>
<dbReference type="PANTHER" id="PTHR23527:SF1">
    <property type="entry name" value="BLL3282 PROTEIN"/>
    <property type="match status" value="1"/>
</dbReference>
<dbReference type="InterPro" id="IPR003594">
    <property type="entry name" value="HATPase_dom"/>
</dbReference>
<dbReference type="EMBL" id="JBHTGP010000012">
    <property type="protein sequence ID" value="MFD0687301.1"/>
    <property type="molecule type" value="Genomic_DNA"/>
</dbReference>
<evidence type="ECO:0000256" key="4">
    <source>
        <dbReference type="ARBA" id="ARBA00023136"/>
    </source>
</evidence>
<dbReference type="RefSeq" id="WP_207399819.1">
    <property type="nucleotide sequence ID" value="NZ_CAACUY010000046.1"/>
</dbReference>
<dbReference type="Pfam" id="PF02518">
    <property type="entry name" value="HATPase_c"/>
    <property type="match status" value="1"/>
</dbReference>
<proteinExistence type="predicted"/>
<evidence type="ECO:0000256" key="5">
    <source>
        <dbReference type="SAM" id="Coils"/>
    </source>
</evidence>
<evidence type="ECO:0000256" key="2">
    <source>
        <dbReference type="ARBA" id="ARBA00022692"/>
    </source>
</evidence>
<dbReference type="SUPFAM" id="SSF103473">
    <property type="entry name" value="MFS general substrate transporter"/>
    <property type="match status" value="1"/>
</dbReference>
<dbReference type="InterPro" id="IPR036259">
    <property type="entry name" value="MFS_trans_sf"/>
</dbReference>
<feature type="transmembrane region" description="Helical" evidence="7">
    <location>
        <begin position="531"/>
        <end position="550"/>
    </location>
</feature>
<dbReference type="Proteomes" id="UP001597063">
    <property type="component" value="Unassembled WGS sequence"/>
</dbReference>
<protein>
    <submittedName>
        <fullName evidence="9">MFS transporter</fullName>
    </submittedName>
</protein>
<feature type="transmembrane region" description="Helical" evidence="7">
    <location>
        <begin position="108"/>
        <end position="124"/>
    </location>
</feature>
<dbReference type="Pfam" id="PF07730">
    <property type="entry name" value="HisKA_3"/>
    <property type="match status" value="1"/>
</dbReference>
<keyword evidence="4 7" id="KW-0472">Membrane</keyword>
<feature type="region of interest" description="Disordered" evidence="6">
    <location>
        <begin position="800"/>
        <end position="825"/>
    </location>
</feature>
<dbReference type="SUPFAM" id="SSF55874">
    <property type="entry name" value="ATPase domain of HSP90 chaperone/DNA topoisomerase II/histidine kinase"/>
    <property type="match status" value="1"/>
</dbReference>
<evidence type="ECO:0000256" key="7">
    <source>
        <dbReference type="SAM" id="Phobius"/>
    </source>
</evidence>
<evidence type="ECO:0000313" key="9">
    <source>
        <dbReference type="EMBL" id="MFD0687301.1"/>
    </source>
</evidence>
<dbReference type="InterPro" id="IPR011701">
    <property type="entry name" value="MFS"/>
</dbReference>
<dbReference type="InterPro" id="IPR011712">
    <property type="entry name" value="Sig_transdc_His_kin_sub3_dim/P"/>
</dbReference>
<dbReference type="PANTHER" id="PTHR23527">
    <property type="entry name" value="BLL3282 PROTEIN"/>
    <property type="match status" value="1"/>
</dbReference>
<feature type="transmembrane region" description="Helical" evidence="7">
    <location>
        <begin position="287"/>
        <end position="311"/>
    </location>
</feature>
<feature type="transmembrane region" description="Helical" evidence="7">
    <location>
        <begin position="81"/>
        <end position="101"/>
    </location>
</feature>
<feature type="transmembrane region" description="Helical" evidence="7">
    <location>
        <begin position="198"/>
        <end position="217"/>
    </location>
</feature>
<name>A0ABW2XLQ3_9ACTN</name>
<feature type="coiled-coil region" evidence="5">
    <location>
        <begin position="596"/>
        <end position="623"/>
    </location>
</feature>
<reference evidence="10" key="1">
    <citation type="journal article" date="2019" name="Int. J. Syst. Evol. Microbiol.">
        <title>The Global Catalogue of Microorganisms (GCM) 10K type strain sequencing project: providing services to taxonomists for standard genome sequencing and annotation.</title>
        <authorList>
            <consortium name="The Broad Institute Genomics Platform"/>
            <consortium name="The Broad Institute Genome Sequencing Center for Infectious Disease"/>
            <person name="Wu L."/>
            <person name="Ma J."/>
        </authorList>
    </citation>
    <scope>NUCLEOTIDE SEQUENCE [LARGE SCALE GENOMIC DNA]</scope>
    <source>
        <strain evidence="10">JCM 9371</strain>
    </source>
</reference>
<dbReference type="CDD" id="cd16917">
    <property type="entry name" value="HATPase_UhpB-NarQ-NarX-like"/>
    <property type="match status" value="1"/>
</dbReference>
<dbReference type="Gene3D" id="1.20.5.1930">
    <property type="match status" value="1"/>
</dbReference>
<feature type="transmembrane region" description="Helical" evidence="7">
    <location>
        <begin position="462"/>
        <end position="482"/>
    </location>
</feature>
<dbReference type="Gene3D" id="3.30.565.10">
    <property type="entry name" value="Histidine kinase-like ATPase, C-terminal domain"/>
    <property type="match status" value="1"/>
</dbReference>
<dbReference type="InterPro" id="IPR020846">
    <property type="entry name" value="MFS_dom"/>
</dbReference>
<comment type="caution">
    <text evidence="9">The sequence shown here is derived from an EMBL/GenBank/DDBJ whole genome shotgun (WGS) entry which is preliminary data.</text>
</comment>
<feature type="transmembrane region" description="Helical" evidence="7">
    <location>
        <begin position="382"/>
        <end position="406"/>
    </location>
</feature>
<feature type="transmembrane region" description="Helical" evidence="7">
    <location>
        <begin position="259"/>
        <end position="281"/>
    </location>
</feature>
<keyword evidence="10" id="KW-1185">Reference proteome</keyword>
<evidence type="ECO:0000256" key="1">
    <source>
        <dbReference type="ARBA" id="ARBA00004651"/>
    </source>
</evidence>
<feature type="transmembrane region" description="Helical" evidence="7">
    <location>
        <begin position="130"/>
        <end position="147"/>
    </location>
</feature>
<feature type="transmembrane region" description="Helical" evidence="7">
    <location>
        <begin position="168"/>
        <end position="192"/>
    </location>
</feature>
<evidence type="ECO:0000259" key="8">
    <source>
        <dbReference type="PROSITE" id="PS50850"/>
    </source>
</evidence>